<feature type="signal peptide" evidence="2">
    <location>
        <begin position="1"/>
        <end position="23"/>
    </location>
</feature>
<feature type="region of interest" description="Disordered" evidence="1">
    <location>
        <begin position="15"/>
        <end position="82"/>
    </location>
</feature>
<dbReference type="AlphaFoldDB" id="A0A8J7WVW2"/>
<feature type="compositionally biased region" description="Polar residues" evidence="1">
    <location>
        <begin position="93"/>
        <end position="109"/>
    </location>
</feature>
<dbReference type="InterPro" id="IPR011050">
    <property type="entry name" value="Pectin_lyase_fold/virulence"/>
</dbReference>
<comment type="caution">
    <text evidence="3">The sequence shown here is derived from an EMBL/GenBank/DDBJ whole genome shotgun (WGS) entry which is preliminary data.</text>
</comment>
<feature type="compositionally biased region" description="Low complexity" evidence="1">
    <location>
        <begin position="60"/>
        <end position="82"/>
    </location>
</feature>
<keyword evidence="2" id="KW-0732">Signal</keyword>
<evidence type="ECO:0008006" key="5">
    <source>
        <dbReference type="Google" id="ProtNLM"/>
    </source>
</evidence>
<evidence type="ECO:0000256" key="1">
    <source>
        <dbReference type="SAM" id="MobiDB-lite"/>
    </source>
</evidence>
<accession>A0A8J7WVW2</accession>
<sequence>MAAGALLGAGVALASTLGSGSGAAPVAASTHSDTPAATRSARPDPPRATSPRSPSPRPTPTVAAALGAPGSPAPGRAKAGCAGPAACGFPDASTTGPRTAPSSGHSGNISIRDDGTVISGWNLTGSLDIYADNVTVIDSRISTSNWWGVNLRPGHTGLRILHTYITGVPGRGPDNGGEDYAVSNMSEGTVEIGWSDLSVMGNTVSTGHGYIHDDYVHGLVPFIARNGNYEHTDTVISEGGDTGGLRIEHNTLLNPIDVNHGASSVIGLYADSGAVTDATIKDNWMAGGAYALYAGGATSARIVVSGNVFSDEYWPECGYYGAITYWNPSGSGNVWSGNTFRDGAAVAPS</sequence>
<gene>
    <name evidence="3" type="ORF">KGA66_23820</name>
</gene>
<organism evidence="3 4">
    <name type="scientific">Actinocrinis puniceicyclus</name>
    <dbReference type="NCBI Taxonomy" id="977794"/>
    <lineage>
        <taxon>Bacteria</taxon>
        <taxon>Bacillati</taxon>
        <taxon>Actinomycetota</taxon>
        <taxon>Actinomycetes</taxon>
        <taxon>Catenulisporales</taxon>
        <taxon>Actinospicaceae</taxon>
        <taxon>Actinocrinis</taxon>
    </lineage>
</organism>
<feature type="compositionally biased region" description="Low complexity" evidence="1">
    <location>
        <begin position="15"/>
        <end position="40"/>
    </location>
</feature>
<reference evidence="3" key="1">
    <citation type="submission" date="2021-04" db="EMBL/GenBank/DDBJ databases">
        <title>Genome based classification of Actinospica acidithermotolerans sp. nov., an actinobacterium isolated from an Indonesian hot spring.</title>
        <authorList>
            <person name="Kusuma A.B."/>
            <person name="Putra K.E."/>
            <person name="Nafisah S."/>
            <person name="Loh J."/>
            <person name="Nouioui I."/>
            <person name="Goodfellow M."/>
        </authorList>
    </citation>
    <scope>NUCLEOTIDE SEQUENCE</scope>
    <source>
        <strain evidence="3">DSM 45618</strain>
    </source>
</reference>
<protein>
    <recommendedName>
        <fullName evidence="5">Right handed beta helix domain-containing protein</fullName>
    </recommendedName>
</protein>
<dbReference type="RefSeq" id="WP_211470832.1">
    <property type="nucleotide sequence ID" value="NZ_JAGSXH010000121.1"/>
</dbReference>
<evidence type="ECO:0000313" key="3">
    <source>
        <dbReference type="EMBL" id="MBS2966094.1"/>
    </source>
</evidence>
<dbReference type="SUPFAM" id="SSF51126">
    <property type="entry name" value="Pectin lyase-like"/>
    <property type="match status" value="1"/>
</dbReference>
<keyword evidence="4" id="KW-1185">Reference proteome</keyword>
<name>A0A8J7WVW2_9ACTN</name>
<evidence type="ECO:0000313" key="4">
    <source>
        <dbReference type="Proteomes" id="UP000677913"/>
    </source>
</evidence>
<evidence type="ECO:0000256" key="2">
    <source>
        <dbReference type="SAM" id="SignalP"/>
    </source>
</evidence>
<feature type="region of interest" description="Disordered" evidence="1">
    <location>
        <begin position="92"/>
        <end position="111"/>
    </location>
</feature>
<feature type="chain" id="PRO_5035311312" description="Right handed beta helix domain-containing protein" evidence="2">
    <location>
        <begin position="24"/>
        <end position="349"/>
    </location>
</feature>
<proteinExistence type="predicted"/>
<dbReference type="EMBL" id="JAGSXH010000121">
    <property type="protein sequence ID" value="MBS2966094.1"/>
    <property type="molecule type" value="Genomic_DNA"/>
</dbReference>
<dbReference type="Proteomes" id="UP000677913">
    <property type="component" value="Unassembled WGS sequence"/>
</dbReference>